<name>A0AAW1BE02_CROAD</name>
<accession>A0AAW1BE02</accession>
<dbReference type="SUPFAM" id="SSF52540">
    <property type="entry name" value="P-loop containing nucleoside triphosphate hydrolases"/>
    <property type="match status" value="1"/>
</dbReference>
<dbReference type="InterPro" id="IPR027417">
    <property type="entry name" value="P-loop_NTPase"/>
</dbReference>
<gene>
    <name evidence="1" type="ORF">NXF25_012721</name>
</gene>
<evidence type="ECO:0000313" key="2">
    <source>
        <dbReference type="Proteomes" id="UP001474421"/>
    </source>
</evidence>
<dbReference type="Proteomes" id="UP001474421">
    <property type="component" value="Unassembled WGS sequence"/>
</dbReference>
<protein>
    <submittedName>
        <fullName evidence="1">NEDD4-binding protein 2-like 1</fullName>
    </submittedName>
</protein>
<sequence>MEDSLIRAFRGLSLQQPHHARGRPPAHCFSKSLYLLCGLPGSGKSTLARLHVGEIHGRKLAWFKGHQEHAALAGTTGGDPMATPTVWAMRHRCLRSRATGNIQGRVVHCKDAPPMAAPPNHLLCCWHPRA</sequence>
<proteinExistence type="predicted"/>
<comment type="caution">
    <text evidence="1">The sequence shown here is derived from an EMBL/GenBank/DDBJ whole genome shotgun (WGS) entry which is preliminary data.</text>
</comment>
<dbReference type="Gene3D" id="3.40.50.300">
    <property type="entry name" value="P-loop containing nucleotide triphosphate hydrolases"/>
    <property type="match status" value="1"/>
</dbReference>
<dbReference type="EMBL" id="JAOTOJ010000006">
    <property type="protein sequence ID" value="KAK9399702.1"/>
    <property type="molecule type" value="Genomic_DNA"/>
</dbReference>
<reference evidence="1 2" key="1">
    <citation type="journal article" date="2024" name="Proc. Natl. Acad. Sci. U.S.A.">
        <title>The genetic regulatory architecture and epigenomic basis for age-related changes in rattlesnake venom.</title>
        <authorList>
            <person name="Hogan M.P."/>
            <person name="Holding M.L."/>
            <person name="Nystrom G.S."/>
            <person name="Colston T.J."/>
            <person name="Bartlett D.A."/>
            <person name="Mason A.J."/>
            <person name="Ellsworth S.A."/>
            <person name="Rautsaw R.M."/>
            <person name="Lawrence K.C."/>
            <person name="Strickland J.L."/>
            <person name="He B."/>
            <person name="Fraser P."/>
            <person name="Margres M.J."/>
            <person name="Gilbert D.M."/>
            <person name="Gibbs H.L."/>
            <person name="Parkinson C.L."/>
            <person name="Rokyta D.R."/>
        </authorList>
    </citation>
    <scope>NUCLEOTIDE SEQUENCE [LARGE SCALE GENOMIC DNA]</scope>
    <source>
        <strain evidence="1">DRR0105</strain>
    </source>
</reference>
<organism evidence="1 2">
    <name type="scientific">Crotalus adamanteus</name>
    <name type="common">Eastern diamondback rattlesnake</name>
    <dbReference type="NCBI Taxonomy" id="8729"/>
    <lineage>
        <taxon>Eukaryota</taxon>
        <taxon>Metazoa</taxon>
        <taxon>Chordata</taxon>
        <taxon>Craniata</taxon>
        <taxon>Vertebrata</taxon>
        <taxon>Euteleostomi</taxon>
        <taxon>Lepidosauria</taxon>
        <taxon>Squamata</taxon>
        <taxon>Bifurcata</taxon>
        <taxon>Unidentata</taxon>
        <taxon>Episquamata</taxon>
        <taxon>Toxicofera</taxon>
        <taxon>Serpentes</taxon>
        <taxon>Colubroidea</taxon>
        <taxon>Viperidae</taxon>
        <taxon>Crotalinae</taxon>
        <taxon>Crotalus</taxon>
    </lineage>
</organism>
<evidence type="ECO:0000313" key="1">
    <source>
        <dbReference type="EMBL" id="KAK9399702.1"/>
    </source>
</evidence>
<dbReference type="AlphaFoldDB" id="A0AAW1BE02"/>
<keyword evidence="2" id="KW-1185">Reference proteome</keyword>